<dbReference type="AlphaFoldDB" id="A0A0F9LBY9"/>
<proteinExistence type="predicted"/>
<comment type="caution">
    <text evidence="1">The sequence shown here is derived from an EMBL/GenBank/DDBJ whole genome shotgun (WGS) entry which is preliminary data.</text>
</comment>
<sequence length="36" mass="3998">MVKCEFNSSIFNLEKCQEPSCDGCPFKPGKKTGESK</sequence>
<dbReference type="EMBL" id="LAZR01006606">
    <property type="protein sequence ID" value="KKM90943.1"/>
    <property type="molecule type" value="Genomic_DNA"/>
</dbReference>
<gene>
    <name evidence="1" type="ORF">LCGC14_1233630</name>
</gene>
<evidence type="ECO:0000313" key="1">
    <source>
        <dbReference type="EMBL" id="KKM90943.1"/>
    </source>
</evidence>
<organism evidence="1">
    <name type="scientific">marine sediment metagenome</name>
    <dbReference type="NCBI Taxonomy" id="412755"/>
    <lineage>
        <taxon>unclassified sequences</taxon>
        <taxon>metagenomes</taxon>
        <taxon>ecological metagenomes</taxon>
    </lineage>
</organism>
<reference evidence="1" key="1">
    <citation type="journal article" date="2015" name="Nature">
        <title>Complex archaea that bridge the gap between prokaryotes and eukaryotes.</title>
        <authorList>
            <person name="Spang A."/>
            <person name="Saw J.H."/>
            <person name="Jorgensen S.L."/>
            <person name="Zaremba-Niedzwiedzka K."/>
            <person name="Martijn J."/>
            <person name="Lind A.E."/>
            <person name="van Eijk R."/>
            <person name="Schleper C."/>
            <person name="Guy L."/>
            <person name="Ettema T.J."/>
        </authorList>
    </citation>
    <scope>NUCLEOTIDE SEQUENCE</scope>
</reference>
<accession>A0A0F9LBY9</accession>
<protein>
    <submittedName>
        <fullName evidence="1">Uncharacterized protein</fullName>
    </submittedName>
</protein>
<name>A0A0F9LBY9_9ZZZZ</name>